<dbReference type="InterPro" id="IPR011010">
    <property type="entry name" value="DNA_brk_join_enz"/>
</dbReference>
<protein>
    <submittedName>
        <fullName evidence="4">Uncharacterized protein</fullName>
    </submittedName>
</protein>
<keyword evidence="1" id="KW-0238">DNA-binding</keyword>
<dbReference type="STRING" id="946122.A0A0C2WN46"/>
<dbReference type="PANTHER" id="PTHR34605">
    <property type="entry name" value="PHAGE_INTEGRASE DOMAIN-CONTAINING PROTEIN"/>
    <property type="match status" value="1"/>
</dbReference>
<feature type="region of interest" description="Disordered" evidence="3">
    <location>
        <begin position="41"/>
        <end position="61"/>
    </location>
</feature>
<dbReference type="AlphaFoldDB" id="A0A0C2WN46"/>
<sequence>MGHATGGHTVPLLRLPSLIHGDTTLTSLMDVSHYVRQLMDSHPGSSRFSSNSSAGSHRNSRYTRRTLACPYPQPIPGPSYLARTSSSTPKQATSYTSAGDLADNLPAQVGAAVALAWAPATRRRYDVSIQEFTQFCDNQRVPEEERLPASEMLLALFAASMVGEIAGATISGKIHALRAWHIRNNKQWKGAVLLQHVLKGAANARPGAGIQTRRMPITLEMLVELHDGLDLAEHLDAAVFAVATMAFYGQMRMGELCASKEAYTVFNQATTPGYHHLQAPHTPAGSRMLLLPWTKVKRAKGEEVAICRQAGVTDPITALNRHMQINEINQADTALASYCSIRGPRKLLTISRFIKRCNEIWQAKGRQRYTAHCFRIGGTTHYLLHGVNPDVTLSPQFTRSCCMDAPGFEQSARLSARVWSDNASRFAEVQKQSQIAGQSWIDESGIQRLRGFRTH</sequence>
<evidence type="ECO:0000256" key="3">
    <source>
        <dbReference type="SAM" id="MobiDB-lite"/>
    </source>
</evidence>
<dbReference type="EMBL" id="KN818361">
    <property type="protein sequence ID" value="KIL57668.1"/>
    <property type="molecule type" value="Genomic_DNA"/>
</dbReference>
<dbReference type="InterPro" id="IPR010998">
    <property type="entry name" value="Integrase_recombinase_N"/>
</dbReference>
<keyword evidence="5" id="KW-1185">Reference proteome</keyword>
<dbReference type="PANTHER" id="PTHR34605:SF4">
    <property type="entry name" value="DNA ADENINE METHYLTRANSFERASE"/>
    <property type="match status" value="1"/>
</dbReference>
<reference evidence="4 5" key="1">
    <citation type="submission" date="2014-04" db="EMBL/GenBank/DDBJ databases">
        <title>Evolutionary Origins and Diversification of the Mycorrhizal Mutualists.</title>
        <authorList>
            <consortium name="DOE Joint Genome Institute"/>
            <consortium name="Mycorrhizal Genomics Consortium"/>
            <person name="Kohler A."/>
            <person name="Kuo A."/>
            <person name="Nagy L.G."/>
            <person name="Floudas D."/>
            <person name="Copeland A."/>
            <person name="Barry K.W."/>
            <person name="Cichocki N."/>
            <person name="Veneault-Fourrey C."/>
            <person name="LaButti K."/>
            <person name="Lindquist E.A."/>
            <person name="Lipzen A."/>
            <person name="Lundell T."/>
            <person name="Morin E."/>
            <person name="Murat C."/>
            <person name="Riley R."/>
            <person name="Ohm R."/>
            <person name="Sun H."/>
            <person name="Tunlid A."/>
            <person name="Henrissat B."/>
            <person name="Grigoriev I.V."/>
            <person name="Hibbett D.S."/>
            <person name="Martin F."/>
        </authorList>
    </citation>
    <scope>NUCLEOTIDE SEQUENCE [LARGE SCALE GENOMIC DNA]</scope>
    <source>
        <strain evidence="4 5">Koide BX008</strain>
    </source>
</reference>
<dbReference type="Gene3D" id="1.10.443.10">
    <property type="entry name" value="Intergrase catalytic core"/>
    <property type="match status" value="1"/>
</dbReference>
<dbReference type="HOGENOM" id="CLU_003292_2_3_1"/>
<accession>A0A0C2WN46</accession>
<evidence type="ECO:0000256" key="2">
    <source>
        <dbReference type="ARBA" id="ARBA00023172"/>
    </source>
</evidence>
<dbReference type="OrthoDB" id="3254696at2759"/>
<evidence type="ECO:0000256" key="1">
    <source>
        <dbReference type="ARBA" id="ARBA00023125"/>
    </source>
</evidence>
<dbReference type="GO" id="GO:0003677">
    <property type="term" value="F:DNA binding"/>
    <property type="evidence" value="ECO:0007669"/>
    <property type="project" value="UniProtKB-KW"/>
</dbReference>
<evidence type="ECO:0000313" key="5">
    <source>
        <dbReference type="Proteomes" id="UP000054549"/>
    </source>
</evidence>
<dbReference type="SUPFAM" id="SSF47823">
    <property type="entry name" value="lambda integrase-like, N-terminal domain"/>
    <property type="match status" value="1"/>
</dbReference>
<dbReference type="SUPFAM" id="SSF56349">
    <property type="entry name" value="DNA breaking-rejoining enzymes"/>
    <property type="match status" value="1"/>
</dbReference>
<dbReference type="Gene3D" id="1.10.150.130">
    <property type="match status" value="1"/>
</dbReference>
<dbReference type="Proteomes" id="UP000054549">
    <property type="component" value="Unassembled WGS sequence"/>
</dbReference>
<evidence type="ECO:0000313" key="4">
    <source>
        <dbReference type="EMBL" id="KIL57668.1"/>
    </source>
</evidence>
<organism evidence="4 5">
    <name type="scientific">Amanita muscaria (strain Koide BX008)</name>
    <dbReference type="NCBI Taxonomy" id="946122"/>
    <lineage>
        <taxon>Eukaryota</taxon>
        <taxon>Fungi</taxon>
        <taxon>Dikarya</taxon>
        <taxon>Basidiomycota</taxon>
        <taxon>Agaricomycotina</taxon>
        <taxon>Agaricomycetes</taxon>
        <taxon>Agaricomycetidae</taxon>
        <taxon>Agaricales</taxon>
        <taxon>Pluteineae</taxon>
        <taxon>Amanitaceae</taxon>
        <taxon>Amanita</taxon>
    </lineage>
</organism>
<keyword evidence="2" id="KW-0233">DNA recombination</keyword>
<dbReference type="InParanoid" id="A0A0C2WN46"/>
<dbReference type="InterPro" id="IPR013762">
    <property type="entry name" value="Integrase-like_cat_sf"/>
</dbReference>
<dbReference type="GO" id="GO:0015074">
    <property type="term" value="P:DNA integration"/>
    <property type="evidence" value="ECO:0007669"/>
    <property type="project" value="InterPro"/>
</dbReference>
<gene>
    <name evidence="4" type="ORF">M378DRAFT_16086</name>
</gene>
<dbReference type="InterPro" id="IPR052925">
    <property type="entry name" value="Phage_Integrase-like_Recomb"/>
</dbReference>
<name>A0A0C2WN46_AMAMK</name>
<dbReference type="GO" id="GO:0006310">
    <property type="term" value="P:DNA recombination"/>
    <property type="evidence" value="ECO:0007669"/>
    <property type="project" value="UniProtKB-KW"/>
</dbReference>
<proteinExistence type="predicted"/>
<feature type="compositionally biased region" description="Low complexity" evidence="3">
    <location>
        <begin position="41"/>
        <end position="57"/>
    </location>
</feature>